<dbReference type="InterPro" id="IPR001463">
    <property type="entry name" value="Na/Ala_symport"/>
</dbReference>
<dbReference type="Pfam" id="PF01235">
    <property type="entry name" value="Na_Ala_symp"/>
    <property type="match status" value="1"/>
</dbReference>
<proteinExistence type="predicted"/>
<comment type="subcellular location">
    <subcellularLocation>
        <location evidence="1">Cell membrane</location>
        <topology evidence="1">Multi-pass membrane protein</topology>
    </subcellularLocation>
</comment>
<evidence type="ECO:0000256" key="5">
    <source>
        <dbReference type="ARBA" id="ARBA00022989"/>
    </source>
</evidence>
<keyword evidence="6 8" id="KW-0472">Membrane</keyword>
<organism evidence="9">
    <name type="scientific">marine sediment metagenome</name>
    <dbReference type="NCBI Taxonomy" id="412755"/>
    <lineage>
        <taxon>unclassified sequences</taxon>
        <taxon>metagenomes</taxon>
        <taxon>ecological metagenomes</taxon>
    </lineage>
</organism>
<gene>
    <name evidence="9" type="ORF">LCGC14_2127990</name>
</gene>
<feature type="transmembrane region" description="Helical" evidence="8">
    <location>
        <begin position="198"/>
        <end position="220"/>
    </location>
</feature>
<feature type="region of interest" description="Disordered" evidence="7">
    <location>
        <begin position="28"/>
        <end position="59"/>
    </location>
</feature>
<dbReference type="GO" id="GO:0005283">
    <property type="term" value="F:amino acid:sodium symporter activity"/>
    <property type="evidence" value="ECO:0007669"/>
    <property type="project" value="InterPro"/>
</dbReference>
<feature type="transmembrane region" description="Helical" evidence="8">
    <location>
        <begin position="145"/>
        <end position="163"/>
    </location>
</feature>
<evidence type="ECO:0000256" key="2">
    <source>
        <dbReference type="ARBA" id="ARBA00022448"/>
    </source>
</evidence>
<feature type="non-terminal residue" evidence="9">
    <location>
        <position position="304"/>
    </location>
</feature>
<feature type="compositionally biased region" description="Polar residues" evidence="7">
    <location>
        <begin position="40"/>
        <end position="59"/>
    </location>
</feature>
<keyword evidence="2" id="KW-0813">Transport</keyword>
<keyword evidence="3" id="KW-1003">Cell membrane</keyword>
<evidence type="ECO:0000256" key="4">
    <source>
        <dbReference type="ARBA" id="ARBA00022692"/>
    </source>
</evidence>
<dbReference type="GO" id="GO:0005886">
    <property type="term" value="C:plasma membrane"/>
    <property type="evidence" value="ECO:0007669"/>
    <property type="project" value="UniProtKB-SubCell"/>
</dbReference>
<protein>
    <recommendedName>
        <fullName evidence="10">Amino acid carrier protein</fullName>
    </recommendedName>
</protein>
<keyword evidence="4 8" id="KW-0812">Transmembrane</keyword>
<evidence type="ECO:0000256" key="1">
    <source>
        <dbReference type="ARBA" id="ARBA00004651"/>
    </source>
</evidence>
<evidence type="ECO:0000256" key="3">
    <source>
        <dbReference type="ARBA" id="ARBA00022475"/>
    </source>
</evidence>
<name>A0A0F9E291_9ZZZZ</name>
<dbReference type="EMBL" id="LAZR01026628">
    <property type="protein sequence ID" value="KKL68138.1"/>
    <property type="molecule type" value="Genomic_DNA"/>
</dbReference>
<keyword evidence="5 8" id="KW-1133">Transmembrane helix</keyword>
<accession>A0A0F9E291</accession>
<evidence type="ECO:0000256" key="7">
    <source>
        <dbReference type="SAM" id="MobiDB-lite"/>
    </source>
</evidence>
<dbReference type="PANTHER" id="PTHR30330">
    <property type="entry name" value="AGSS FAMILY TRANSPORTER, SODIUM-ALANINE"/>
    <property type="match status" value="1"/>
</dbReference>
<evidence type="ECO:0000256" key="6">
    <source>
        <dbReference type="ARBA" id="ARBA00023136"/>
    </source>
</evidence>
<evidence type="ECO:0000256" key="8">
    <source>
        <dbReference type="SAM" id="Phobius"/>
    </source>
</evidence>
<comment type="caution">
    <text evidence="9">The sequence shown here is derived from an EMBL/GenBank/DDBJ whole genome shotgun (WGS) entry which is preliminary data.</text>
</comment>
<dbReference type="AlphaFoldDB" id="A0A0F9E291"/>
<evidence type="ECO:0008006" key="10">
    <source>
        <dbReference type="Google" id="ProtNLM"/>
    </source>
</evidence>
<sequence length="304" mass="32384">MARRFGSPALILISTVLLGLLAPPATSDAVGGPPAVGTQEDPTSAKTDGASQQGGQLQQTPDWQDNVDEFFGDYLVAPLHKVLFFDFWSERWLRLDVPQEVTCSNEKPSNKKCGCKIITSERWPDGNIPIVITCPDCGGEIETGLSVPLVVLWLFCGAVFFTLRMGFINVRGFLHGVRLIRGDYDDPDETGEVSHFQALASALSATIGLGNIAGVAIAVGTGGPGAVFWMILAGLIGMSSKFAECSLSQMYRKVSPDGTVSARIDVSTPVYVAYDRAAGLVYVALVKDLDMSTPDPTGPDDLAP</sequence>
<dbReference type="PANTHER" id="PTHR30330:SF3">
    <property type="entry name" value="TRANSCRIPTIONAL REGULATOR, LRP FAMILY"/>
    <property type="match status" value="1"/>
</dbReference>
<reference evidence="9" key="1">
    <citation type="journal article" date="2015" name="Nature">
        <title>Complex archaea that bridge the gap between prokaryotes and eukaryotes.</title>
        <authorList>
            <person name="Spang A."/>
            <person name="Saw J.H."/>
            <person name="Jorgensen S.L."/>
            <person name="Zaremba-Niedzwiedzka K."/>
            <person name="Martijn J."/>
            <person name="Lind A.E."/>
            <person name="van Eijk R."/>
            <person name="Schleper C."/>
            <person name="Guy L."/>
            <person name="Ettema T.J."/>
        </authorList>
    </citation>
    <scope>NUCLEOTIDE SEQUENCE</scope>
</reference>
<evidence type="ECO:0000313" key="9">
    <source>
        <dbReference type="EMBL" id="KKL68138.1"/>
    </source>
</evidence>